<proteinExistence type="predicted"/>
<gene>
    <name evidence="1" type="ORF">SAMN04488101_10330</name>
</gene>
<evidence type="ECO:0008006" key="3">
    <source>
        <dbReference type="Google" id="ProtNLM"/>
    </source>
</evidence>
<dbReference type="RefSeq" id="WP_144009433.1">
    <property type="nucleotide sequence ID" value="NZ_FWYB01000003.1"/>
</dbReference>
<dbReference type="STRING" id="475255.SAMN04488101_10330"/>
<evidence type="ECO:0000313" key="1">
    <source>
        <dbReference type="EMBL" id="SMC78758.1"/>
    </source>
</evidence>
<name>A0A1W2C215_9SPHI</name>
<organism evidence="1 2">
    <name type="scientific">Pedobacter nyackensis</name>
    <dbReference type="NCBI Taxonomy" id="475255"/>
    <lineage>
        <taxon>Bacteria</taxon>
        <taxon>Pseudomonadati</taxon>
        <taxon>Bacteroidota</taxon>
        <taxon>Sphingobacteriia</taxon>
        <taxon>Sphingobacteriales</taxon>
        <taxon>Sphingobacteriaceae</taxon>
        <taxon>Pedobacter</taxon>
    </lineage>
</organism>
<sequence>MMKTTYQYVPVTDRPDRLSILADRCLEHVLRQMENKAESSSEDHRIRVVFSVDVLAYFFKLLHKSGALDSGPLTQLMEAISKNFVTKGLGQNFISPYSLTTKYKQVVQGTARTVRALLAKMLKQLDDEFELI</sequence>
<accession>A0A1W2C215</accession>
<reference evidence="1 2" key="1">
    <citation type="submission" date="2017-04" db="EMBL/GenBank/DDBJ databases">
        <authorList>
            <person name="Afonso C.L."/>
            <person name="Miller P.J."/>
            <person name="Scott M.A."/>
            <person name="Spackman E."/>
            <person name="Goraichik I."/>
            <person name="Dimitrov K.M."/>
            <person name="Suarez D.L."/>
            <person name="Swayne D.E."/>
        </authorList>
    </citation>
    <scope>NUCLEOTIDE SEQUENCE [LARGE SCALE GENOMIC DNA]</scope>
    <source>
        <strain evidence="1 2">DSM 19625</strain>
    </source>
</reference>
<dbReference type="OrthoDB" id="735062at2"/>
<dbReference type="AlphaFoldDB" id="A0A1W2C215"/>
<dbReference type="Proteomes" id="UP000192678">
    <property type="component" value="Unassembled WGS sequence"/>
</dbReference>
<keyword evidence="2" id="KW-1185">Reference proteome</keyword>
<dbReference type="EMBL" id="FWYB01000003">
    <property type="protein sequence ID" value="SMC78758.1"/>
    <property type="molecule type" value="Genomic_DNA"/>
</dbReference>
<evidence type="ECO:0000313" key="2">
    <source>
        <dbReference type="Proteomes" id="UP000192678"/>
    </source>
</evidence>
<protein>
    <recommendedName>
        <fullName evidence="3">RteC protein</fullName>
    </recommendedName>
</protein>